<name>A0ABP8MH36_9BACT</name>
<accession>A0ABP8MH36</accession>
<evidence type="ECO:0000313" key="1">
    <source>
        <dbReference type="EMBL" id="GAA4448991.1"/>
    </source>
</evidence>
<evidence type="ECO:0000313" key="2">
    <source>
        <dbReference type="Proteomes" id="UP001501175"/>
    </source>
</evidence>
<sequence>MGLLLAGGLGLFITGCDRANEPEPADENELITTVSLKFTQQGSATTQTFTFRDTDGDGGQVPSRFDNISLKANTTYTLTIDLLDESKSPATNLTSEIQEKKDEHLLVYTANPASLLTYTYGDVDGRNFPIGLAGTARTGAAGTGKLTVRLRHQPPVNGVAVKNGTVAPGSDDINIDFNLTVQ</sequence>
<protein>
    <recommendedName>
        <fullName evidence="3">Type 1 periplasmic binding fold superfamily protein</fullName>
    </recommendedName>
</protein>
<dbReference type="Proteomes" id="UP001501175">
    <property type="component" value="Unassembled WGS sequence"/>
</dbReference>
<keyword evidence="2" id="KW-1185">Reference proteome</keyword>
<reference evidence="2" key="1">
    <citation type="journal article" date="2019" name="Int. J. Syst. Evol. Microbiol.">
        <title>The Global Catalogue of Microorganisms (GCM) 10K type strain sequencing project: providing services to taxonomists for standard genome sequencing and annotation.</title>
        <authorList>
            <consortium name="The Broad Institute Genomics Platform"/>
            <consortium name="The Broad Institute Genome Sequencing Center for Infectious Disease"/>
            <person name="Wu L."/>
            <person name="Ma J."/>
        </authorList>
    </citation>
    <scope>NUCLEOTIDE SEQUENCE [LARGE SCALE GENOMIC DNA]</scope>
    <source>
        <strain evidence="2">JCM 17927</strain>
    </source>
</reference>
<evidence type="ECO:0008006" key="3">
    <source>
        <dbReference type="Google" id="ProtNLM"/>
    </source>
</evidence>
<organism evidence="1 2">
    <name type="scientific">Nibrella saemangeumensis</name>
    <dbReference type="NCBI Taxonomy" id="1084526"/>
    <lineage>
        <taxon>Bacteria</taxon>
        <taxon>Pseudomonadati</taxon>
        <taxon>Bacteroidota</taxon>
        <taxon>Cytophagia</taxon>
        <taxon>Cytophagales</taxon>
        <taxon>Spirosomataceae</taxon>
        <taxon>Nibrella</taxon>
    </lineage>
</organism>
<comment type="caution">
    <text evidence="1">The sequence shown here is derived from an EMBL/GenBank/DDBJ whole genome shotgun (WGS) entry which is preliminary data.</text>
</comment>
<gene>
    <name evidence="1" type="ORF">GCM10023189_07710</name>
</gene>
<proteinExistence type="predicted"/>
<dbReference type="EMBL" id="BAABHD010000005">
    <property type="protein sequence ID" value="GAA4448991.1"/>
    <property type="molecule type" value="Genomic_DNA"/>
</dbReference>